<evidence type="ECO:0000313" key="1">
    <source>
        <dbReference type="EMBL" id="MBP1989656.1"/>
    </source>
</evidence>
<dbReference type="CDD" id="cd15482">
    <property type="entry name" value="Sialidase_non-viral"/>
    <property type="match status" value="1"/>
</dbReference>
<accession>A0ABS4IRL3</accession>
<dbReference type="NCBIfam" id="NF045728">
    <property type="entry name" value="glycosyl_F510_1955"/>
    <property type="match status" value="1"/>
</dbReference>
<dbReference type="InterPro" id="IPR015943">
    <property type="entry name" value="WD40/YVTN_repeat-like_dom_sf"/>
</dbReference>
<dbReference type="EMBL" id="JAGGLB010000003">
    <property type="protein sequence ID" value="MBP1989656.1"/>
    <property type="molecule type" value="Genomic_DNA"/>
</dbReference>
<keyword evidence="2" id="KW-1185">Reference proteome</keyword>
<dbReference type="Gene3D" id="2.130.10.10">
    <property type="entry name" value="YVTN repeat-like/Quinoprotein amine dehydrogenase"/>
    <property type="match status" value="1"/>
</dbReference>
<evidence type="ECO:0000313" key="2">
    <source>
        <dbReference type="Proteomes" id="UP001519287"/>
    </source>
</evidence>
<dbReference type="InterPro" id="IPR054817">
    <property type="entry name" value="Glycosyl_F510_1955-like"/>
</dbReference>
<sequence length="268" mass="29085">MHIHGLGYSSDGKRLFIPAHDGIKQYADGKWSDSPGEKHDYMGFSMSDDGFYSSGHPAAGSKYNNPLGLIKSTDEGRSISPLALEGEADLHNMSVSYRTHTLYVLNSQPNSKMKQVGLFYSRDEGKTWVISQMSGLSGQITTIAVHPTVDAIVAIGMESGAYLSKDNGQTFTAVYTEHPISALAFMDNGELLIGTAKPGMVNMNVETNQSITVKTPIQSEDVFTYVSGNPVDSKELAFATEKKNVYLSTDNGVTWEQIANQGQAISQK</sequence>
<reference evidence="1 2" key="1">
    <citation type="submission" date="2021-03" db="EMBL/GenBank/DDBJ databases">
        <title>Genomic Encyclopedia of Type Strains, Phase IV (KMG-IV): sequencing the most valuable type-strain genomes for metagenomic binning, comparative biology and taxonomic classification.</title>
        <authorList>
            <person name="Goeker M."/>
        </authorList>
    </citation>
    <scope>NUCLEOTIDE SEQUENCE [LARGE SCALE GENOMIC DNA]</scope>
    <source>
        <strain evidence="1 2">DSM 26048</strain>
    </source>
</reference>
<dbReference type="Pfam" id="PF02012">
    <property type="entry name" value="BNR"/>
    <property type="match status" value="1"/>
</dbReference>
<dbReference type="Proteomes" id="UP001519287">
    <property type="component" value="Unassembled WGS sequence"/>
</dbReference>
<gene>
    <name evidence="1" type="ORF">J2Z66_001254</name>
</gene>
<name>A0ABS4IRL3_9BACL</name>
<organism evidence="1 2">
    <name type="scientific">Paenibacillus eucommiae</name>
    <dbReference type="NCBI Taxonomy" id="1355755"/>
    <lineage>
        <taxon>Bacteria</taxon>
        <taxon>Bacillati</taxon>
        <taxon>Bacillota</taxon>
        <taxon>Bacilli</taxon>
        <taxon>Bacillales</taxon>
        <taxon>Paenibacillaceae</taxon>
        <taxon>Paenibacillus</taxon>
    </lineage>
</organism>
<dbReference type="SUPFAM" id="SSF110296">
    <property type="entry name" value="Oligoxyloglucan reducing end-specific cellobiohydrolase"/>
    <property type="match status" value="1"/>
</dbReference>
<comment type="caution">
    <text evidence="1">The sequence shown here is derived from an EMBL/GenBank/DDBJ whole genome shotgun (WGS) entry which is preliminary data.</text>
</comment>
<proteinExistence type="predicted"/>
<protein>
    <submittedName>
        <fullName evidence="1">Phosphoribosyl-AMP cyclohydrolase</fullName>
    </submittedName>
</protein>
<dbReference type="InterPro" id="IPR002860">
    <property type="entry name" value="BNR_rpt"/>
</dbReference>
<dbReference type="RefSeq" id="WP_245375314.1">
    <property type="nucleotide sequence ID" value="NZ_JAGGLB010000003.1"/>
</dbReference>